<evidence type="ECO:0000313" key="1">
    <source>
        <dbReference type="EMBL" id="PKK67173.1"/>
    </source>
</evidence>
<dbReference type="EMBL" id="LLXL01000998">
    <property type="protein sequence ID" value="PKK67173.1"/>
    <property type="molecule type" value="Genomic_DNA"/>
</dbReference>
<gene>
    <name evidence="1" type="ORF">RhiirC2_714313</name>
</gene>
<sequence length="137" mass="16084">MWTLSAGFRPWYDKPHDLRLASEICFGLRPEIIDGTPKVYIKLMTQCWHPDPSKRPTASKLSELLGNWLIAICDDPDPSEISDQFNVAEEKKFSDSERNKFRQPKIHPQAFYTSRLLYFPELINIFDDSEIPRERKI</sequence>
<proteinExistence type="predicted"/>
<reference evidence="1 2" key="1">
    <citation type="submission" date="2016-04" db="EMBL/GenBank/DDBJ databases">
        <title>Genome analyses suggest a sexual origin of heterokaryosis in a supposedly ancient asexual fungus.</title>
        <authorList>
            <person name="Ropars J."/>
            <person name="Sedzielewska K."/>
            <person name="Noel J."/>
            <person name="Charron P."/>
            <person name="Farinelli L."/>
            <person name="Marton T."/>
            <person name="Kruger M."/>
            <person name="Pelin A."/>
            <person name="Brachmann A."/>
            <person name="Corradi N."/>
        </authorList>
    </citation>
    <scope>NUCLEOTIDE SEQUENCE [LARGE SCALE GENOMIC DNA]</scope>
    <source>
        <strain evidence="1 2">C2</strain>
    </source>
</reference>
<evidence type="ECO:0008006" key="3">
    <source>
        <dbReference type="Google" id="ProtNLM"/>
    </source>
</evidence>
<reference evidence="1 2" key="2">
    <citation type="submission" date="2017-10" db="EMBL/GenBank/DDBJ databases">
        <title>Extensive intraspecific genome diversity in a model arbuscular mycorrhizal fungus.</title>
        <authorList>
            <person name="Chen E.C.H."/>
            <person name="Morin E."/>
            <person name="Baudet D."/>
            <person name="Noel J."/>
            <person name="Ndikumana S."/>
            <person name="Charron P."/>
            <person name="St-Onge C."/>
            <person name="Giorgi J."/>
            <person name="Grigoriev I.V."/>
            <person name="Roux C."/>
            <person name="Martin F.M."/>
            <person name="Corradi N."/>
        </authorList>
    </citation>
    <scope>NUCLEOTIDE SEQUENCE [LARGE SCALE GENOMIC DNA]</scope>
    <source>
        <strain evidence="1 2">C2</strain>
    </source>
</reference>
<accession>A0A2N1MZU2</accession>
<protein>
    <recommendedName>
        <fullName evidence="3">Serine-threonine/tyrosine-protein kinase catalytic domain-containing protein</fullName>
    </recommendedName>
</protein>
<dbReference type="VEuPathDB" id="FungiDB:FUN_004867"/>
<comment type="caution">
    <text evidence="1">The sequence shown here is derived from an EMBL/GenBank/DDBJ whole genome shotgun (WGS) entry which is preliminary data.</text>
</comment>
<dbReference type="SUPFAM" id="SSF56112">
    <property type="entry name" value="Protein kinase-like (PK-like)"/>
    <property type="match status" value="1"/>
</dbReference>
<dbReference type="AlphaFoldDB" id="A0A2N1MZU2"/>
<organism evidence="1 2">
    <name type="scientific">Rhizophagus irregularis</name>
    <dbReference type="NCBI Taxonomy" id="588596"/>
    <lineage>
        <taxon>Eukaryota</taxon>
        <taxon>Fungi</taxon>
        <taxon>Fungi incertae sedis</taxon>
        <taxon>Mucoromycota</taxon>
        <taxon>Glomeromycotina</taxon>
        <taxon>Glomeromycetes</taxon>
        <taxon>Glomerales</taxon>
        <taxon>Glomeraceae</taxon>
        <taxon>Rhizophagus</taxon>
    </lineage>
</organism>
<evidence type="ECO:0000313" key="2">
    <source>
        <dbReference type="Proteomes" id="UP000233469"/>
    </source>
</evidence>
<name>A0A2N1MZU2_9GLOM</name>
<dbReference type="InterPro" id="IPR011009">
    <property type="entry name" value="Kinase-like_dom_sf"/>
</dbReference>
<dbReference type="Gene3D" id="1.10.510.10">
    <property type="entry name" value="Transferase(Phosphotransferase) domain 1"/>
    <property type="match status" value="1"/>
</dbReference>
<dbReference type="VEuPathDB" id="FungiDB:RhiirFUN_007014"/>
<dbReference type="Proteomes" id="UP000233469">
    <property type="component" value="Unassembled WGS sequence"/>
</dbReference>